<evidence type="ECO:0000313" key="1">
    <source>
        <dbReference type="EMBL" id="NNF08276.1"/>
    </source>
</evidence>
<organism evidence="1 2">
    <name type="scientific">Eiseniibacteriota bacterium</name>
    <dbReference type="NCBI Taxonomy" id="2212470"/>
    <lineage>
        <taxon>Bacteria</taxon>
        <taxon>Candidatus Eiseniibacteriota</taxon>
    </lineage>
</organism>
<dbReference type="PANTHER" id="PTHR33221:SF2">
    <property type="entry name" value="TRANSCRIPTIONAL REGULATOR"/>
    <property type="match status" value="1"/>
</dbReference>
<dbReference type="NCBIfam" id="TIGR00738">
    <property type="entry name" value="rrf2_super"/>
    <property type="match status" value="1"/>
</dbReference>
<dbReference type="PANTHER" id="PTHR33221">
    <property type="entry name" value="WINGED HELIX-TURN-HELIX TRANSCRIPTIONAL REGULATOR, RRF2 FAMILY"/>
    <property type="match status" value="1"/>
</dbReference>
<evidence type="ECO:0000313" key="2">
    <source>
        <dbReference type="Proteomes" id="UP000547674"/>
    </source>
</evidence>
<proteinExistence type="predicted"/>
<dbReference type="InterPro" id="IPR030489">
    <property type="entry name" value="TR_Rrf2-type_CS"/>
</dbReference>
<dbReference type="GO" id="GO:0005829">
    <property type="term" value="C:cytosol"/>
    <property type="evidence" value="ECO:0007669"/>
    <property type="project" value="TreeGrafter"/>
</dbReference>
<dbReference type="Gene3D" id="1.10.10.10">
    <property type="entry name" value="Winged helix-like DNA-binding domain superfamily/Winged helix DNA-binding domain"/>
    <property type="match status" value="1"/>
</dbReference>
<dbReference type="InterPro" id="IPR036390">
    <property type="entry name" value="WH_DNA-bd_sf"/>
</dbReference>
<name>A0A7Y2EAK6_UNCEI</name>
<dbReference type="Pfam" id="PF02082">
    <property type="entry name" value="Rrf2"/>
    <property type="match status" value="1"/>
</dbReference>
<dbReference type="EMBL" id="JABDJR010000643">
    <property type="protein sequence ID" value="NNF08276.1"/>
    <property type="molecule type" value="Genomic_DNA"/>
</dbReference>
<protein>
    <submittedName>
        <fullName evidence="1">Rrf2 family transcriptional regulator</fullName>
    </submittedName>
</protein>
<feature type="non-terminal residue" evidence="1">
    <location>
        <position position="112"/>
    </location>
</feature>
<dbReference type="AlphaFoldDB" id="A0A7Y2EAK6"/>
<comment type="caution">
    <text evidence="1">The sequence shown here is derived from an EMBL/GenBank/DDBJ whole genome shotgun (WGS) entry which is preliminary data.</text>
</comment>
<dbReference type="GO" id="GO:0003700">
    <property type="term" value="F:DNA-binding transcription factor activity"/>
    <property type="evidence" value="ECO:0007669"/>
    <property type="project" value="TreeGrafter"/>
</dbReference>
<gene>
    <name evidence="1" type="ORF">HKN21_16055</name>
</gene>
<reference evidence="1 2" key="1">
    <citation type="submission" date="2020-03" db="EMBL/GenBank/DDBJ databases">
        <title>Metabolic flexibility allows generalist bacteria to become dominant in a frequently disturbed ecosystem.</title>
        <authorList>
            <person name="Chen Y.-J."/>
            <person name="Leung P.M."/>
            <person name="Bay S.K."/>
            <person name="Hugenholtz P."/>
            <person name="Kessler A.J."/>
            <person name="Shelley G."/>
            <person name="Waite D.W."/>
            <person name="Cook P.L."/>
            <person name="Greening C."/>
        </authorList>
    </citation>
    <scope>NUCLEOTIDE SEQUENCE [LARGE SCALE GENOMIC DNA]</scope>
    <source>
        <strain evidence="1">SS_bin_28</strain>
    </source>
</reference>
<dbReference type="SUPFAM" id="SSF46785">
    <property type="entry name" value="Winged helix' DNA-binding domain"/>
    <property type="match status" value="1"/>
</dbReference>
<dbReference type="PROSITE" id="PS51197">
    <property type="entry name" value="HTH_RRF2_2"/>
    <property type="match status" value="1"/>
</dbReference>
<sequence>MNFSITRRGEYGITAALYLAGKDQTQLSQIHEIAKDCDLPEPFLAQILRLLVRGSLVDSRKGVNGGFRLARKAEDISFLEVLEALEGPVAVNRCQSHLGCEQKGFCSMEGVW</sequence>
<dbReference type="InterPro" id="IPR000944">
    <property type="entry name" value="Tscrpt_reg_Rrf2"/>
</dbReference>
<dbReference type="Proteomes" id="UP000547674">
    <property type="component" value="Unassembled WGS sequence"/>
</dbReference>
<accession>A0A7Y2EAK6</accession>
<dbReference type="PROSITE" id="PS01332">
    <property type="entry name" value="HTH_RRF2_1"/>
    <property type="match status" value="1"/>
</dbReference>
<dbReference type="InterPro" id="IPR036388">
    <property type="entry name" value="WH-like_DNA-bd_sf"/>
</dbReference>